<comment type="caution">
    <text evidence="2">The sequence shown here is derived from an EMBL/GenBank/DDBJ whole genome shotgun (WGS) entry which is preliminary data.</text>
</comment>
<proteinExistence type="predicted"/>
<keyword evidence="2" id="KW-0449">Lipoprotein</keyword>
<evidence type="ECO:0000313" key="2">
    <source>
        <dbReference type="EMBL" id="GAA0948738.1"/>
    </source>
</evidence>
<gene>
    <name evidence="2" type="ORF">GCM10009560_66290</name>
</gene>
<dbReference type="Pfam" id="PF26366">
    <property type="entry name" value="DUF8094"/>
    <property type="match status" value="1"/>
</dbReference>
<feature type="domain" description="DUF8094" evidence="1">
    <location>
        <begin position="44"/>
        <end position="325"/>
    </location>
</feature>
<dbReference type="InterPro" id="IPR058407">
    <property type="entry name" value="DUF8094"/>
</dbReference>
<evidence type="ECO:0000259" key="1">
    <source>
        <dbReference type="Pfam" id="PF26366"/>
    </source>
</evidence>
<accession>A0ABP4BBG5</accession>
<keyword evidence="3" id="KW-1185">Reference proteome</keyword>
<dbReference type="EMBL" id="BAAAHQ010000043">
    <property type="protein sequence ID" value="GAA0948738.1"/>
    <property type="molecule type" value="Genomic_DNA"/>
</dbReference>
<reference evidence="3" key="1">
    <citation type="journal article" date="2019" name="Int. J. Syst. Evol. Microbiol.">
        <title>The Global Catalogue of Microorganisms (GCM) 10K type strain sequencing project: providing services to taxonomists for standard genome sequencing and annotation.</title>
        <authorList>
            <consortium name="The Broad Institute Genomics Platform"/>
            <consortium name="The Broad Institute Genome Sequencing Center for Infectious Disease"/>
            <person name="Wu L."/>
            <person name="Ma J."/>
        </authorList>
    </citation>
    <scope>NUCLEOTIDE SEQUENCE [LARGE SCALE GENOMIC DNA]</scope>
    <source>
        <strain evidence="3">JCM 11136</strain>
    </source>
</reference>
<organism evidence="2 3">
    <name type="scientific">Nonomuraea longicatena</name>
    <dbReference type="NCBI Taxonomy" id="83682"/>
    <lineage>
        <taxon>Bacteria</taxon>
        <taxon>Bacillati</taxon>
        <taxon>Actinomycetota</taxon>
        <taxon>Actinomycetes</taxon>
        <taxon>Streptosporangiales</taxon>
        <taxon>Streptosporangiaceae</taxon>
        <taxon>Nonomuraea</taxon>
    </lineage>
</organism>
<name>A0ABP4BBG5_9ACTN</name>
<evidence type="ECO:0000313" key="3">
    <source>
        <dbReference type="Proteomes" id="UP001501578"/>
    </source>
</evidence>
<sequence length="331" mass="34599">MLAAGLMAGAVACSGAPETGLSAKVDPTPAATGPAAEPAATAALVTPEQAREVFATITSTDNLARAMGSHMYAEQLNRDGQNSLTSTAFQVNDGRPPTRAWGPPEVFVPRFTAEEGSPWFTALATRDGRPTLLTFVRGDSGWRLSLAAELVPGEKAPEVALDAEGYATVVPPEDKSVLIGPKFMAPLHATVAETGSGGVAAELLTAGPYTTEVAAKSAADRKKWELDGYSYDAIFTPGDNPVYALRTADGGALIQYTLTRATTTTPATKSAESEGVPVPREARWAIDVSRARRSLKIYEVNQYATAVPPATSTTRATVIARDGAIHRAVGE</sequence>
<dbReference type="Proteomes" id="UP001501578">
    <property type="component" value="Unassembled WGS sequence"/>
</dbReference>
<protein>
    <submittedName>
        <fullName evidence="2">Lipoprotein</fullName>
    </submittedName>
</protein>